<feature type="transmembrane region" description="Helical" evidence="10">
    <location>
        <begin position="334"/>
        <end position="355"/>
    </location>
</feature>
<evidence type="ECO:0000256" key="3">
    <source>
        <dbReference type="ARBA" id="ARBA00022692"/>
    </source>
</evidence>
<dbReference type="PANTHER" id="PTHR33491">
    <property type="entry name" value="OSJNBA0016N04.9 PROTEIN"/>
    <property type="match status" value="1"/>
</dbReference>
<dbReference type="InterPro" id="IPR018097">
    <property type="entry name" value="EGF_Ca-bd_CS"/>
</dbReference>
<dbReference type="InterPro" id="IPR000742">
    <property type="entry name" value="EGF"/>
</dbReference>
<evidence type="ECO:0000256" key="8">
    <source>
        <dbReference type="ARBA" id="ARBA00023157"/>
    </source>
</evidence>
<comment type="caution">
    <text evidence="9">Lacks conserved residue(s) required for the propagation of feature annotation.</text>
</comment>
<keyword evidence="8 9" id="KW-1015">Disulfide bond</keyword>
<dbReference type="Gene3D" id="2.10.25.10">
    <property type="entry name" value="Laminin"/>
    <property type="match status" value="2"/>
</dbReference>
<keyword evidence="3 10" id="KW-0812">Transmembrane</keyword>
<dbReference type="Pfam" id="PF00008">
    <property type="entry name" value="EGF"/>
    <property type="match status" value="1"/>
</dbReference>
<dbReference type="InterPro" id="IPR000152">
    <property type="entry name" value="EGF-type_Asp/Asn_hydroxyl_site"/>
</dbReference>
<evidence type="ECO:0000256" key="9">
    <source>
        <dbReference type="PROSITE-ProRule" id="PRU00076"/>
    </source>
</evidence>
<dbReference type="GO" id="GO:0016020">
    <property type="term" value="C:membrane"/>
    <property type="evidence" value="ECO:0007669"/>
    <property type="project" value="UniProtKB-SubCell"/>
</dbReference>
<dbReference type="InterPro" id="IPR025287">
    <property type="entry name" value="WAK_GUB"/>
</dbReference>
<dbReference type="SUPFAM" id="SSF57196">
    <property type="entry name" value="EGF/Laminin"/>
    <property type="match status" value="1"/>
</dbReference>
<keyword evidence="6 10" id="KW-1133">Transmembrane helix</keyword>
<evidence type="ECO:0000256" key="1">
    <source>
        <dbReference type="ARBA" id="ARBA00004167"/>
    </source>
</evidence>
<organism evidence="13 14">
    <name type="scientific">Microthlaspi erraticum</name>
    <dbReference type="NCBI Taxonomy" id="1685480"/>
    <lineage>
        <taxon>Eukaryota</taxon>
        <taxon>Viridiplantae</taxon>
        <taxon>Streptophyta</taxon>
        <taxon>Embryophyta</taxon>
        <taxon>Tracheophyta</taxon>
        <taxon>Spermatophyta</taxon>
        <taxon>Magnoliopsida</taxon>
        <taxon>eudicotyledons</taxon>
        <taxon>Gunneridae</taxon>
        <taxon>Pentapetalae</taxon>
        <taxon>rosids</taxon>
        <taxon>malvids</taxon>
        <taxon>Brassicales</taxon>
        <taxon>Brassicaceae</taxon>
        <taxon>Coluteocarpeae</taxon>
        <taxon>Microthlaspi</taxon>
    </lineage>
</organism>
<keyword evidence="4 11" id="KW-0732">Signal</keyword>
<evidence type="ECO:0000256" key="10">
    <source>
        <dbReference type="SAM" id="Phobius"/>
    </source>
</evidence>
<dbReference type="PROSITE" id="PS01187">
    <property type="entry name" value="EGF_CA"/>
    <property type="match status" value="1"/>
</dbReference>
<dbReference type="InterPro" id="IPR001881">
    <property type="entry name" value="EGF-like_Ca-bd_dom"/>
</dbReference>
<feature type="chain" id="PRO_5025332687" description="EGF-like domain-containing protein" evidence="11">
    <location>
        <begin position="24"/>
        <end position="374"/>
    </location>
</feature>
<sequence>MERMTVLFVALFLNFASTQLVKGQHGKDCQTNCGNVSIIYPFGTSPSCHYSEDPTFKVTCDKREKRLSIFDGIRSLEVINISRSGELRVWMDMVYTCYNNEGNVSEKSYRNYTLGSFSLSEKNKLTLVGCNAFALVSTFGMREHATGCLSLCNSPSAENVGCKGGGCCTTEVSPLLGRYEFEIDSVRLDGFPSVHDFNPCTYAFLAENGTFKFDPLRDMKNLGNVTRFPVVLDWSVGEVSCNQVGNASICSGNATCVDATRGKGYNCQCLQGYHGNPYYTPLGCKDMDECSMGRHNCSRSSTCENTLGSFRCKCPSGQRLDTSNMSCKTKDPRWPTILLGTIIGFLVILLGLLGVQQRLETEEPEIQEAPSQVL</sequence>
<name>A0A6D2K0Z3_9BRAS</name>
<proteinExistence type="predicted"/>
<keyword evidence="5" id="KW-0677">Repeat</keyword>
<dbReference type="Pfam" id="PF07645">
    <property type="entry name" value="EGF_CA"/>
    <property type="match status" value="1"/>
</dbReference>
<dbReference type="InterPro" id="IPR049883">
    <property type="entry name" value="NOTCH1_EGF-like"/>
</dbReference>
<dbReference type="Proteomes" id="UP000467841">
    <property type="component" value="Unassembled WGS sequence"/>
</dbReference>
<dbReference type="AlphaFoldDB" id="A0A6D2K0Z3"/>
<dbReference type="FunFam" id="2.10.25.10:FF:000038">
    <property type="entry name" value="Fibrillin 2"/>
    <property type="match status" value="1"/>
</dbReference>
<keyword evidence="2 9" id="KW-0245">EGF-like domain</keyword>
<comment type="caution">
    <text evidence="13">The sequence shown here is derived from an EMBL/GenBank/DDBJ whole genome shotgun (WGS) entry which is preliminary data.</text>
</comment>
<evidence type="ECO:0000256" key="6">
    <source>
        <dbReference type="ARBA" id="ARBA00022989"/>
    </source>
</evidence>
<comment type="subcellular location">
    <subcellularLocation>
        <location evidence="1">Membrane</location>
        <topology evidence="1">Single-pass membrane protein</topology>
    </subcellularLocation>
</comment>
<evidence type="ECO:0000256" key="7">
    <source>
        <dbReference type="ARBA" id="ARBA00023136"/>
    </source>
</evidence>
<reference evidence="13" key="1">
    <citation type="submission" date="2020-01" db="EMBL/GenBank/DDBJ databases">
        <authorList>
            <person name="Mishra B."/>
        </authorList>
    </citation>
    <scope>NUCLEOTIDE SEQUENCE [LARGE SCALE GENOMIC DNA]</scope>
</reference>
<feature type="signal peptide" evidence="11">
    <location>
        <begin position="1"/>
        <end position="23"/>
    </location>
</feature>
<feature type="domain" description="EGF-like" evidence="12">
    <location>
        <begin position="237"/>
        <end position="276"/>
    </location>
</feature>
<dbReference type="Pfam" id="PF13947">
    <property type="entry name" value="GUB_WAK_bind"/>
    <property type="match status" value="1"/>
</dbReference>
<keyword evidence="14" id="KW-1185">Reference proteome</keyword>
<dbReference type="PROSITE" id="PS00010">
    <property type="entry name" value="ASX_HYDROXYL"/>
    <property type="match status" value="1"/>
</dbReference>
<evidence type="ECO:0000256" key="5">
    <source>
        <dbReference type="ARBA" id="ARBA00022737"/>
    </source>
</evidence>
<evidence type="ECO:0000256" key="2">
    <source>
        <dbReference type="ARBA" id="ARBA00022536"/>
    </source>
</evidence>
<evidence type="ECO:0000256" key="4">
    <source>
        <dbReference type="ARBA" id="ARBA00022729"/>
    </source>
</evidence>
<protein>
    <recommendedName>
        <fullName evidence="12">EGF-like domain-containing protein</fullName>
    </recommendedName>
</protein>
<dbReference type="EMBL" id="CACVBM020001384">
    <property type="protein sequence ID" value="CAA7047793.1"/>
    <property type="molecule type" value="Genomic_DNA"/>
</dbReference>
<gene>
    <name evidence="13" type="ORF">MERR_LOCUS35028</name>
</gene>
<accession>A0A6D2K0Z3</accession>
<keyword evidence="7 10" id="KW-0472">Membrane</keyword>
<dbReference type="CDD" id="cd00054">
    <property type="entry name" value="EGF_CA"/>
    <property type="match status" value="1"/>
</dbReference>
<feature type="disulfide bond" evidence="9">
    <location>
        <begin position="250"/>
        <end position="267"/>
    </location>
</feature>
<dbReference type="GO" id="GO:0030247">
    <property type="term" value="F:polysaccharide binding"/>
    <property type="evidence" value="ECO:0007669"/>
    <property type="project" value="InterPro"/>
</dbReference>
<dbReference type="OrthoDB" id="1104320at2759"/>
<evidence type="ECO:0000259" key="12">
    <source>
        <dbReference type="PROSITE" id="PS50026"/>
    </source>
</evidence>
<evidence type="ECO:0000256" key="11">
    <source>
        <dbReference type="SAM" id="SignalP"/>
    </source>
</evidence>
<feature type="domain" description="EGF-like" evidence="12">
    <location>
        <begin position="286"/>
        <end position="324"/>
    </location>
</feature>
<dbReference type="SMART" id="SM00179">
    <property type="entry name" value="EGF_CA"/>
    <property type="match status" value="1"/>
</dbReference>
<dbReference type="SMART" id="SM00181">
    <property type="entry name" value="EGF"/>
    <property type="match status" value="2"/>
</dbReference>
<dbReference type="PROSITE" id="PS50026">
    <property type="entry name" value="EGF_3"/>
    <property type="match status" value="2"/>
</dbReference>
<evidence type="ECO:0000313" key="14">
    <source>
        <dbReference type="Proteomes" id="UP000467841"/>
    </source>
</evidence>
<dbReference type="GO" id="GO:0005509">
    <property type="term" value="F:calcium ion binding"/>
    <property type="evidence" value="ECO:0007669"/>
    <property type="project" value="InterPro"/>
</dbReference>
<evidence type="ECO:0000313" key="13">
    <source>
        <dbReference type="EMBL" id="CAA7047793.1"/>
    </source>
</evidence>